<organism evidence="3 4">
    <name type="scientific">Streptomyces himalayensis subsp. himalayensis</name>
    <dbReference type="NCBI Taxonomy" id="2756131"/>
    <lineage>
        <taxon>Bacteria</taxon>
        <taxon>Bacillati</taxon>
        <taxon>Actinomycetota</taxon>
        <taxon>Actinomycetes</taxon>
        <taxon>Kitasatosporales</taxon>
        <taxon>Streptomycetaceae</taxon>
        <taxon>Streptomyces</taxon>
        <taxon>Streptomyces himalayensis</taxon>
    </lineage>
</organism>
<dbReference type="Pfam" id="PF01814">
    <property type="entry name" value="Hemerythrin"/>
    <property type="match status" value="1"/>
</dbReference>
<dbReference type="PANTHER" id="PTHR35585:SF1">
    <property type="entry name" value="HHE DOMAIN PROTEIN (AFU_ORTHOLOGUE AFUA_4G00730)"/>
    <property type="match status" value="1"/>
</dbReference>
<evidence type="ECO:0000259" key="2">
    <source>
        <dbReference type="Pfam" id="PF01814"/>
    </source>
</evidence>
<dbReference type="EMBL" id="JACEHE010000015">
    <property type="protein sequence ID" value="MBA2948880.1"/>
    <property type="molecule type" value="Genomic_DNA"/>
</dbReference>
<dbReference type="AlphaFoldDB" id="A0A7W0DPL3"/>
<accession>A0A7W0DPL3</accession>
<evidence type="ECO:0000256" key="1">
    <source>
        <dbReference type="SAM" id="MobiDB-lite"/>
    </source>
</evidence>
<protein>
    <submittedName>
        <fullName evidence="3">Hemerythrin domain-containing protein</fullName>
    </submittedName>
</protein>
<proteinExistence type="predicted"/>
<reference evidence="3 4" key="1">
    <citation type="submission" date="2020-07" db="EMBL/GenBank/DDBJ databases">
        <title>Streptomyces isolated from Indian soil.</title>
        <authorList>
            <person name="Mandal S."/>
            <person name="Maiti P.K."/>
        </authorList>
    </citation>
    <scope>NUCLEOTIDE SEQUENCE [LARGE SCALE GENOMIC DNA]</scope>
    <source>
        <strain evidence="3 4">PSKA28</strain>
    </source>
</reference>
<feature type="domain" description="Hemerythrin-like" evidence="2">
    <location>
        <begin position="30"/>
        <end position="142"/>
    </location>
</feature>
<comment type="caution">
    <text evidence="3">The sequence shown here is derived from an EMBL/GenBank/DDBJ whole genome shotgun (WGS) entry which is preliminary data.</text>
</comment>
<name>A0A7W0DPL3_9ACTN</name>
<dbReference type="Proteomes" id="UP000545761">
    <property type="component" value="Unassembled WGS sequence"/>
</dbReference>
<evidence type="ECO:0000313" key="3">
    <source>
        <dbReference type="EMBL" id="MBA2948880.1"/>
    </source>
</evidence>
<feature type="region of interest" description="Disordered" evidence="1">
    <location>
        <begin position="1"/>
        <end position="22"/>
    </location>
</feature>
<gene>
    <name evidence="3" type="ORF">H1D24_24435</name>
</gene>
<dbReference type="PANTHER" id="PTHR35585">
    <property type="entry name" value="HHE DOMAIN PROTEIN (AFU_ORTHOLOGUE AFUA_4G00730)"/>
    <property type="match status" value="1"/>
</dbReference>
<dbReference type="InterPro" id="IPR012312">
    <property type="entry name" value="Hemerythrin-like"/>
</dbReference>
<evidence type="ECO:0000313" key="4">
    <source>
        <dbReference type="Proteomes" id="UP000545761"/>
    </source>
</evidence>
<sequence length="205" mass="22260">MISRGTEGSAVSSAETERAEAARLPEGDVVGVLLNQHARIRDLFSDVKSAEGQHKRQAFDELRALLAVHETAEEMVLRPVAKDAAGQDETEARNREEEAANKVLADLEKMDVSSGDFDTTFARFEQSVIDHAEHEEREEFPFVVRECAEGKRKGMGTMLRAAEKIAPTHPHPGAAGSPMAQWTVGPFASLVDRTKDALRAAAPGG</sequence>